<dbReference type="AlphaFoldDB" id="A0A3B0QED6"/>
<feature type="non-terminal residue" evidence="8">
    <location>
        <position position="302"/>
    </location>
</feature>
<evidence type="ECO:0000256" key="6">
    <source>
        <dbReference type="SAM" id="Phobius"/>
    </source>
</evidence>
<accession>A0A3B0QED6</accession>
<proteinExistence type="predicted"/>
<dbReference type="Pfam" id="PF02687">
    <property type="entry name" value="FtsX"/>
    <property type="match status" value="1"/>
</dbReference>
<feature type="transmembrane region" description="Helical" evidence="6">
    <location>
        <begin position="223"/>
        <end position="244"/>
    </location>
</feature>
<feature type="transmembrane region" description="Helical" evidence="6">
    <location>
        <begin position="264"/>
        <end position="290"/>
    </location>
</feature>
<evidence type="ECO:0000259" key="7">
    <source>
        <dbReference type="Pfam" id="PF02687"/>
    </source>
</evidence>
<keyword evidence="4 6" id="KW-1133">Transmembrane helix</keyword>
<evidence type="ECO:0000313" key="9">
    <source>
        <dbReference type="Proteomes" id="UP000257559"/>
    </source>
</evidence>
<dbReference type="Proteomes" id="UP000257559">
    <property type="component" value="Chromosome"/>
</dbReference>
<evidence type="ECO:0000256" key="3">
    <source>
        <dbReference type="ARBA" id="ARBA00022692"/>
    </source>
</evidence>
<evidence type="ECO:0000256" key="4">
    <source>
        <dbReference type="ARBA" id="ARBA00022989"/>
    </source>
</evidence>
<organism evidence="8 9">
    <name type="scientific">Mycoplasmopsis edwardii</name>
    <dbReference type="NCBI Taxonomy" id="53558"/>
    <lineage>
        <taxon>Bacteria</taxon>
        <taxon>Bacillati</taxon>
        <taxon>Mycoplasmatota</taxon>
        <taxon>Mycoplasmoidales</taxon>
        <taxon>Metamycoplasmataceae</taxon>
        <taxon>Mycoplasmopsis</taxon>
    </lineage>
</organism>
<sequence>MFVKLKSEVQKNPSKYHFFGIDINEFFFSILDSITGLTKLNNILSFNQPASYIAKVNYAFLRQNHKEIYTGELPSNPIQMKELINIIPDKYTISINGSKYIIIGEDMTFDYFYPILDENNLQVNTKDQAIVYVNNNGFDRIRQAYRGTAVKEYMTIKYDNKAEGSVANFKDKLEQFVQARIDDVAKLKRTFMYNELDPINPERSLRVKTTEQIIKSVTYTSNILLAILITLVTISIIFIIKRYIANKNTVIGILIAQGYTPLQIASSLSVFAIFTLLIGDLLGYIVGFMLQSTGIRILENYW</sequence>
<evidence type="ECO:0000256" key="5">
    <source>
        <dbReference type="ARBA" id="ARBA00023136"/>
    </source>
</evidence>
<dbReference type="InterPro" id="IPR003838">
    <property type="entry name" value="ABC3_permease_C"/>
</dbReference>
<protein>
    <submittedName>
        <fullName evidence="8">Uncharacterized ABC transporter permease MG468 homolog</fullName>
    </submittedName>
</protein>
<dbReference type="KEGG" id="medw:NCTC10132_01333"/>
<evidence type="ECO:0000313" key="8">
    <source>
        <dbReference type="EMBL" id="SYV97961.1"/>
    </source>
</evidence>
<feature type="domain" description="ABC3 transporter permease C-terminal" evidence="7">
    <location>
        <begin position="223"/>
        <end position="292"/>
    </location>
</feature>
<keyword evidence="5 6" id="KW-0472">Membrane</keyword>
<evidence type="ECO:0000256" key="1">
    <source>
        <dbReference type="ARBA" id="ARBA00004651"/>
    </source>
</evidence>
<keyword evidence="2" id="KW-1003">Cell membrane</keyword>
<dbReference type="GO" id="GO:0005886">
    <property type="term" value="C:plasma membrane"/>
    <property type="evidence" value="ECO:0007669"/>
    <property type="project" value="UniProtKB-SubCell"/>
</dbReference>
<keyword evidence="3 6" id="KW-0812">Transmembrane</keyword>
<evidence type="ECO:0000256" key="2">
    <source>
        <dbReference type="ARBA" id="ARBA00022475"/>
    </source>
</evidence>
<gene>
    <name evidence="8" type="ORF">NCTC10132_01333</name>
</gene>
<comment type="subcellular location">
    <subcellularLocation>
        <location evidence="1">Cell membrane</location>
        <topology evidence="1">Multi-pass membrane protein</topology>
    </subcellularLocation>
</comment>
<name>A0A3B0QED6_9BACT</name>
<reference evidence="9" key="1">
    <citation type="submission" date="2018-06" db="EMBL/GenBank/DDBJ databases">
        <authorList>
            <consortium name="Pathogen Informatics"/>
        </authorList>
    </citation>
    <scope>NUCLEOTIDE SEQUENCE [LARGE SCALE GENOMIC DNA]</scope>
    <source>
        <strain evidence="9">NCTC10132</strain>
    </source>
</reference>
<keyword evidence="9" id="KW-1185">Reference proteome</keyword>
<dbReference type="EMBL" id="LS991951">
    <property type="protein sequence ID" value="SYV97961.1"/>
    <property type="molecule type" value="Genomic_DNA"/>
</dbReference>